<name>A0A815H2N8_ADIRI</name>
<dbReference type="AlphaFoldDB" id="A0A815H2N8"/>
<feature type="transmembrane region" description="Helical" evidence="1">
    <location>
        <begin position="71"/>
        <end position="91"/>
    </location>
</feature>
<dbReference type="Proteomes" id="UP000663852">
    <property type="component" value="Unassembled WGS sequence"/>
</dbReference>
<evidence type="ECO:0000313" key="2">
    <source>
        <dbReference type="EMBL" id="CAF1348420.1"/>
    </source>
</evidence>
<proteinExistence type="predicted"/>
<accession>A0A815H2N8</accession>
<keyword evidence="1" id="KW-0472">Membrane</keyword>
<organism evidence="2 3">
    <name type="scientific">Adineta ricciae</name>
    <name type="common">Rotifer</name>
    <dbReference type="NCBI Taxonomy" id="249248"/>
    <lineage>
        <taxon>Eukaryota</taxon>
        <taxon>Metazoa</taxon>
        <taxon>Spiralia</taxon>
        <taxon>Gnathifera</taxon>
        <taxon>Rotifera</taxon>
        <taxon>Eurotatoria</taxon>
        <taxon>Bdelloidea</taxon>
        <taxon>Adinetida</taxon>
        <taxon>Adinetidae</taxon>
        <taxon>Adineta</taxon>
    </lineage>
</organism>
<evidence type="ECO:0000313" key="3">
    <source>
        <dbReference type="Proteomes" id="UP000663852"/>
    </source>
</evidence>
<evidence type="ECO:0000256" key="1">
    <source>
        <dbReference type="SAM" id="Phobius"/>
    </source>
</evidence>
<sequence>MTQHNSSTSAINPHEIQSSTHTAIRIPQTAYEQYIASTTAEEQLKARLIRVNTEYIKTETAEPTKKSCCGMFNAICFIISGLICIGFFITIRQQSCTSDRRWTRCAYVHMTIIAGCIDFLFGMCWLCTFCSSGE</sequence>
<dbReference type="EMBL" id="CAJNOJ010000261">
    <property type="protein sequence ID" value="CAF1348420.1"/>
    <property type="molecule type" value="Genomic_DNA"/>
</dbReference>
<reference evidence="2" key="1">
    <citation type="submission" date="2021-02" db="EMBL/GenBank/DDBJ databases">
        <authorList>
            <person name="Nowell W R."/>
        </authorList>
    </citation>
    <scope>NUCLEOTIDE SEQUENCE</scope>
</reference>
<keyword evidence="1" id="KW-1133">Transmembrane helix</keyword>
<feature type="transmembrane region" description="Helical" evidence="1">
    <location>
        <begin position="106"/>
        <end position="129"/>
    </location>
</feature>
<protein>
    <submittedName>
        <fullName evidence="2">Uncharacterized protein</fullName>
    </submittedName>
</protein>
<comment type="caution">
    <text evidence="2">The sequence shown here is derived from an EMBL/GenBank/DDBJ whole genome shotgun (WGS) entry which is preliminary data.</text>
</comment>
<keyword evidence="1" id="KW-0812">Transmembrane</keyword>
<gene>
    <name evidence="2" type="ORF">EDS130_LOCUS33135</name>
</gene>